<keyword evidence="7 8" id="KW-0472">Membrane</keyword>
<reference evidence="9" key="1">
    <citation type="submission" date="2021-04" db="EMBL/GenBank/DDBJ databases">
        <authorList>
            <consortium name="Molecular Ecology Group"/>
        </authorList>
    </citation>
    <scope>NUCLEOTIDE SEQUENCE</scope>
</reference>
<keyword evidence="3 8" id="KW-0328">Glycosyltransferase</keyword>
<evidence type="ECO:0000256" key="4">
    <source>
        <dbReference type="ARBA" id="ARBA00022679"/>
    </source>
</evidence>
<proteinExistence type="inferred from homology"/>
<dbReference type="PANTHER" id="PTHR21461:SF69">
    <property type="entry name" value="GLYCOSYLTRANSFERASE FAMILY 92 PROTEIN"/>
    <property type="match status" value="1"/>
</dbReference>
<dbReference type="Proteomes" id="UP000678393">
    <property type="component" value="Unassembled WGS sequence"/>
</dbReference>
<dbReference type="GO" id="GO:0005737">
    <property type="term" value="C:cytoplasm"/>
    <property type="evidence" value="ECO:0007669"/>
    <property type="project" value="TreeGrafter"/>
</dbReference>
<protein>
    <recommendedName>
        <fullName evidence="8">Glycosyltransferase family 92 protein</fullName>
        <ecNumber evidence="8">2.4.1.-</ecNumber>
    </recommendedName>
</protein>
<evidence type="ECO:0000256" key="1">
    <source>
        <dbReference type="ARBA" id="ARBA00004167"/>
    </source>
</evidence>
<evidence type="ECO:0000313" key="9">
    <source>
        <dbReference type="EMBL" id="CAG5115940.1"/>
    </source>
</evidence>
<dbReference type="GO" id="GO:0016757">
    <property type="term" value="F:glycosyltransferase activity"/>
    <property type="evidence" value="ECO:0007669"/>
    <property type="project" value="UniProtKB-UniRule"/>
</dbReference>
<evidence type="ECO:0000256" key="7">
    <source>
        <dbReference type="ARBA" id="ARBA00023136"/>
    </source>
</evidence>
<evidence type="ECO:0000313" key="10">
    <source>
        <dbReference type="Proteomes" id="UP000678393"/>
    </source>
</evidence>
<evidence type="ECO:0000256" key="8">
    <source>
        <dbReference type="RuleBase" id="RU366017"/>
    </source>
</evidence>
<evidence type="ECO:0000256" key="6">
    <source>
        <dbReference type="ARBA" id="ARBA00022989"/>
    </source>
</evidence>
<sequence>MATFLTSCLRSVPAVRHASRRSVRCDFRKIFKRPILMLTLVLLVGGFWFVYQRRDHKIGSYSRWQPAATSRQGTTAKYFVRARDQEIYMYSAVTNRHHPVNNAINIIITTLSASRASLQCCVVLDGKTLYVTPAETFFRYSTSDVAFIANILEFFSDGHLYRARQYSCSLPDIGHSAEYVTLTSSLCSPDIRDYLKILHPPPVPGGLALCAKIAYNGGLDPEKFIEWVEVQRLLGVDKILIFDLGNPENLTRVFRYYQNQGILDVQPYELPGYPENRTIWGAATATDQFHHDESMAVLECNQRMSGYTFVMSHDVDEFIIPRQDVTLKQFFQ</sequence>
<name>A0A8S3YLH3_9EUPU</name>
<dbReference type="Pfam" id="PF01697">
    <property type="entry name" value="Glyco_transf_92"/>
    <property type="match status" value="1"/>
</dbReference>
<keyword evidence="10" id="KW-1185">Reference proteome</keyword>
<feature type="transmembrane region" description="Helical" evidence="8">
    <location>
        <begin position="30"/>
        <end position="51"/>
    </location>
</feature>
<evidence type="ECO:0000256" key="3">
    <source>
        <dbReference type="ARBA" id="ARBA00022676"/>
    </source>
</evidence>
<dbReference type="GO" id="GO:0016020">
    <property type="term" value="C:membrane"/>
    <property type="evidence" value="ECO:0007669"/>
    <property type="project" value="UniProtKB-SubCell"/>
</dbReference>
<gene>
    <name evidence="9" type="ORF">CUNI_LOCUS1498</name>
</gene>
<dbReference type="AlphaFoldDB" id="A0A8S3YLH3"/>
<dbReference type="EMBL" id="CAJHNH020000185">
    <property type="protein sequence ID" value="CAG5115940.1"/>
    <property type="molecule type" value="Genomic_DNA"/>
</dbReference>
<dbReference type="InterPro" id="IPR008166">
    <property type="entry name" value="Glyco_transf_92"/>
</dbReference>
<dbReference type="OrthoDB" id="6285242at2759"/>
<keyword evidence="5 8" id="KW-0812">Transmembrane</keyword>
<comment type="similarity">
    <text evidence="2 8">Belongs to the glycosyltransferase 92 family.</text>
</comment>
<evidence type="ECO:0000256" key="5">
    <source>
        <dbReference type="ARBA" id="ARBA00022692"/>
    </source>
</evidence>
<keyword evidence="6 8" id="KW-1133">Transmembrane helix</keyword>
<comment type="caution">
    <text evidence="9">The sequence shown here is derived from an EMBL/GenBank/DDBJ whole genome shotgun (WGS) entry which is preliminary data.</text>
</comment>
<accession>A0A8S3YLH3</accession>
<feature type="non-terminal residue" evidence="9">
    <location>
        <position position="332"/>
    </location>
</feature>
<organism evidence="9 10">
    <name type="scientific">Candidula unifasciata</name>
    <dbReference type="NCBI Taxonomy" id="100452"/>
    <lineage>
        <taxon>Eukaryota</taxon>
        <taxon>Metazoa</taxon>
        <taxon>Spiralia</taxon>
        <taxon>Lophotrochozoa</taxon>
        <taxon>Mollusca</taxon>
        <taxon>Gastropoda</taxon>
        <taxon>Heterobranchia</taxon>
        <taxon>Euthyneura</taxon>
        <taxon>Panpulmonata</taxon>
        <taxon>Eupulmonata</taxon>
        <taxon>Stylommatophora</taxon>
        <taxon>Helicina</taxon>
        <taxon>Helicoidea</taxon>
        <taxon>Geomitridae</taxon>
        <taxon>Candidula</taxon>
    </lineage>
</organism>
<dbReference type="EC" id="2.4.1.-" evidence="8"/>
<dbReference type="PANTHER" id="PTHR21461">
    <property type="entry name" value="GLYCOSYLTRANSFERASE FAMILY 92 PROTEIN"/>
    <property type="match status" value="1"/>
</dbReference>
<keyword evidence="4 8" id="KW-0808">Transferase</keyword>
<evidence type="ECO:0000256" key="2">
    <source>
        <dbReference type="ARBA" id="ARBA00007647"/>
    </source>
</evidence>
<comment type="subcellular location">
    <subcellularLocation>
        <location evidence="1">Membrane</location>
        <topology evidence="1">Single-pass membrane protein</topology>
    </subcellularLocation>
</comment>